<evidence type="ECO:0008006" key="8">
    <source>
        <dbReference type="Google" id="ProtNLM"/>
    </source>
</evidence>
<evidence type="ECO:0000256" key="3">
    <source>
        <dbReference type="SAM" id="MobiDB-lite"/>
    </source>
</evidence>
<gene>
    <name evidence="6" type="ORF">ACHAWO_013613</name>
</gene>
<feature type="domain" description="3'-5' exonuclease" evidence="4">
    <location>
        <begin position="542"/>
        <end position="712"/>
    </location>
</feature>
<dbReference type="Pfam" id="PF20499">
    <property type="entry name" value="DUF6729"/>
    <property type="match status" value="1"/>
</dbReference>
<reference evidence="6 7" key="1">
    <citation type="submission" date="2024-10" db="EMBL/GenBank/DDBJ databases">
        <title>Updated reference genomes for cyclostephanoid diatoms.</title>
        <authorList>
            <person name="Roberts W.R."/>
            <person name="Alverson A.J."/>
        </authorList>
    </citation>
    <scope>NUCLEOTIDE SEQUENCE [LARGE SCALE GENOMIC DNA]</scope>
    <source>
        <strain evidence="6 7">AJA010-31</strain>
    </source>
</reference>
<feature type="region of interest" description="Disordered" evidence="3">
    <location>
        <begin position="851"/>
        <end position="876"/>
    </location>
</feature>
<dbReference type="InterPro" id="IPR046616">
    <property type="entry name" value="DUF6729"/>
</dbReference>
<evidence type="ECO:0000313" key="7">
    <source>
        <dbReference type="Proteomes" id="UP001530400"/>
    </source>
</evidence>
<organism evidence="6 7">
    <name type="scientific">Cyclotella atomus</name>
    <dbReference type="NCBI Taxonomy" id="382360"/>
    <lineage>
        <taxon>Eukaryota</taxon>
        <taxon>Sar</taxon>
        <taxon>Stramenopiles</taxon>
        <taxon>Ochrophyta</taxon>
        <taxon>Bacillariophyta</taxon>
        <taxon>Coscinodiscophyceae</taxon>
        <taxon>Thalassiosirophycidae</taxon>
        <taxon>Stephanodiscales</taxon>
        <taxon>Stephanodiscaceae</taxon>
        <taxon>Cyclotella</taxon>
    </lineage>
</organism>
<protein>
    <recommendedName>
        <fullName evidence="8">3'-5' exonuclease domain-containing protein</fullName>
    </recommendedName>
</protein>
<dbReference type="SUPFAM" id="SSF53098">
    <property type="entry name" value="Ribonuclease H-like"/>
    <property type="match status" value="1"/>
</dbReference>
<feature type="compositionally biased region" description="Basic and acidic residues" evidence="3">
    <location>
        <begin position="46"/>
        <end position="61"/>
    </location>
</feature>
<dbReference type="AlphaFoldDB" id="A0ABD3PTW4"/>
<feature type="compositionally biased region" description="Basic and acidic residues" evidence="3">
    <location>
        <begin position="19"/>
        <end position="39"/>
    </location>
</feature>
<feature type="region of interest" description="Disordered" evidence="3">
    <location>
        <begin position="1"/>
        <end position="61"/>
    </location>
</feature>
<keyword evidence="1" id="KW-0540">Nuclease</keyword>
<dbReference type="Pfam" id="PF01612">
    <property type="entry name" value="DNA_pol_A_exo1"/>
    <property type="match status" value="1"/>
</dbReference>
<dbReference type="Proteomes" id="UP001530400">
    <property type="component" value="Unassembled WGS sequence"/>
</dbReference>
<dbReference type="Gene3D" id="3.30.420.10">
    <property type="entry name" value="Ribonuclease H-like superfamily/Ribonuclease H"/>
    <property type="match status" value="1"/>
</dbReference>
<evidence type="ECO:0000313" key="6">
    <source>
        <dbReference type="EMBL" id="KAL3791182.1"/>
    </source>
</evidence>
<evidence type="ECO:0000256" key="1">
    <source>
        <dbReference type="ARBA" id="ARBA00022722"/>
    </source>
</evidence>
<dbReference type="EMBL" id="JALLPJ020000470">
    <property type="protein sequence ID" value="KAL3791182.1"/>
    <property type="molecule type" value="Genomic_DNA"/>
</dbReference>
<keyword evidence="7" id="KW-1185">Reference proteome</keyword>
<dbReference type="InterPro" id="IPR012337">
    <property type="entry name" value="RNaseH-like_sf"/>
</dbReference>
<proteinExistence type="predicted"/>
<evidence type="ECO:0000259" key="5">
    <source>
        <dbReference type="Pfam" id="PF20499"/>
    </source>
</evidence>
<keyword evidence="2" id="KW-0378">Hydrolase</keyword>
<name>A0ABD3PTW4_9STRA</name>
<comment type="caution">
    <text evidence="6">The sequence shown here is derived from an EMBL/GenBank/DDBJ whole genome shotgun (WGS) entry which is preliminary data.</text>
</comment>
<sequence>MGRGRPPGRPDNPYKKRTRTETDAKKDARLEKMAQTRREKGAKKKAAADAKKAAAELQARADKERAKNNFFLPQNSNASLRENVQVQAGSVVDTVQADSIVQLQQNVQDEEMSQTATSTTVEVTVEGEFIVDNDDEDGASDVIGEEDDYNSKDEGVQQDYIKAVQMRIRDEVSKNHPTTDTWLLNIAKKNGWWIPKEYASWIAKKLNLSRSYSAYYRDVYIWLPDIRWNDVDCMPCCPTCKCNQQVSNMGFHANHFGRLIVGLTETYYVITRRYRCYSCMRKSNDLSLTLDEVCAQVDGVSAERTVDKIQYNFMGWDERILPLYPLGRGSEFPAVLTWRAGVDKKVVAMMRPLFDKGFKPESMANMLMELHTLEFTKKCIRHEYEIKGKRNQAAFGLLASATKDELLGDFADKKKYNGVLPTGKYLEHVYIKQGESIRHHLYREVKKRDADVLMIDVSYKEAKALCQYKGKPVFKGLVTAMNQYGEVRLQFHVYTDSHEQMLSALQAFEKTRTTMGFSGVSHVAHGNAEINRVVSAMREEIKGDAVGLDAEWNRILNAQGIQIGRGHIKWIQIAYLNHDDKIRVLLSCVGDLKELPTMLKDFLCDTEFRFAGNQVSGDLKYIGSDFGVEEIKSTVQKTRENVVNLGKFAQVRDVVPSSSVSLRQLCELTLGCTIDKSLQTSTWTKDLPDDQKRYIAVDAAVSLEVFEKLDKLTDVSARLSEIDAKEGAVVDVVPPNGSCASLATRSATGTIVGTRHYVRPVGYSILGKRSATVGKRMYVVKVDHIHAPGLVVPRYRYKNSKTPVTLANLGANEILLPIEMLVSHIQREDPPIVERVGGITAPSLGTEVTSTRRSERGSVPRVRNPIDGYETEEEEEIVVDEEFDTEWEALEAKIDEAMKDLTTEDI</sequence>
<dbReference type="PANTHER" id="PTHR13620">
    <property type="entry name" value="3-5 EXONUCLEASE"/>
    <property type="match status" value="1"/>
</dbReference>
<feature type="domain" description="DUF6729" evidence="5">
    <location>
        <begin position="309"/>
        <end position="431"/>
    </location>
</feature>
<dbReference type="GO" id="GO:0008408">
    <property type="term" value="F:3'-5' exonuclease activity"/>
    <property type="evidence" value="ECO:0007669"/>
    <property type="project" value="UniProtKB-ARBA"/>
</dbReference>
<dbReference type="InterPro" id="IPR051132">
    <property type="entry name" value="3-5_Exonuclease_domain"/>
</dbReference>
<dbReference type="PANTHER" id="PTHR13620:SF104">
    <property type="entry name" value="EXONUCLEASE 3'-5' DOMAIN-CONTAINING PROTEIN 2"/>
    <property type="match status" value="1"/>
</dbReference>
<dbReference type="InterPro" id="IPR002562">
    <property type="entry name" value="3'-5'_exonuclease_dom"/>
</dbReference>
<accession>A0ABD3PTW4</accession>
<evidence type="ECO:0000256" key="2">
    <source>
        <dbReference type="ARBA" id="ARBA00022801"/>
    </source>
</evidence>
<evidence type="ECO:0000259" key="4">
    <source>
        <dbReference type="Pfam" id="PF01612"/>
    </source>
</evidence>
<dbReference type="InterPro" id="IPR036397">
    <property type="entry name" value="RNaseH_sf"/>
</dbReference>